<feature type="region of interest" description="Disordered" evidence="1">
    <location>
        <begin position="24"/>
        <end position="64"/>
    </location>
</feature>
<feature type="region of interest" description="Disordered" evidence="1">
    <location>
        <begin position="358"/>
        <end position="381"/>
    </location>
</feature>
<feature type="region of interest" description="Disordered" evidence="1">
    <location>
        <begin position="81"/>
        <end position="115"/>
    </location>
</feature>
<dbReference type="VEuPathDB" id="FungiDB:HCDG_07395"/>
<feature type="region of interest" description="Disordered" evidence="1">
    <location>
        <begin position="287"/>
        <end position="326"/>
    </location>
</feature>
<feature type="compositionally biased region" description="Polar residues" evidence="1">
    <location>
        <begin position="298"/>
        <end position="320"/>
    </location>
</feature>
<evidence type="ECO:0000313" key="3">
    <source>
        <dbReference type="Proteomes" id="UP000002624"/>
    </source>
</evidence>
<feature type="region of interest" description="Disordered" evidence="1">
    <location>
        <begin position="201"/>
        <end position="224"/>
    </location>
</feature>
<dbReference type="Proteomes" id="UP000002624">
    <property type="component" value="Unassembled WGS sequence"/>
</dbReference>
<dbReference type="AlphaFoldDB" id="C6HMS9"/>
<feature type="compositionally biased region" description="Low complexity" evidence="1">
    <location>
        <begin position="47"/>
        <end position="61"/>
    </location>
</feature>
<sequence length="655" mass="73718">MSRILRRVLIRNLYLRHAPPEEPVDMMDWEETPPEDPSQDPPPDPTPSQQHASEASHQQPQPGLGEAEASICNMVQETNTQVSPISHPNPGLEPPQINPQPRATEAPMPVPQPLPSGSRFYDQNYHLAILRAQAATRMNFTQELASRRPSGRLGPLAPISNRQAYMRDAVQPSELWYRLRHDENLAMQRQLDELRNQSTMRRGHAPYPYTPRSLDFQSTSPNSRKRRIEAVDGYSQNENRTTRDVDVHSQQAGHVNVVIPSFISISWFLTNHISAFLQAMPESPIDTSMVDAPPYESSPLQASPSNGRPENGVSQIQPTDQHMPGTWPTDIFNLSEADVGIIRDHVARMSGALAEYPRTSSQGTALPLSNSNDIRPNSPEHAHQLQRELSYLQKVVQIISNAYFPILKAMRFAIQKVGNKAVRTYREFVQAAVEVTGSAKRQAVAIRDKLTPEFIRRKMNRQQQAAKTLRRLNPSERHILKARRLGMGKKKQGSSSLQATLDEYEDITPPRPPRDMPPSVMINSYRLPKEKAPTKTLCTAQKDRVVKGARVQKGKLHDKAKSKAKTPSRKLAQLTQKDVNKVTMPHAPRRGELIKGAWPNAIPPNEAVLRAYHESFWELRNKPMEAASETAKPSGPPKGYHRKHSLLPLPNMKGF</sequence>
<accession>C6HMS9</accession>
<dbReference type="HOGENOM" id="CLU_418533_0_0_1"/>
<evidence type="ECO:0000313" key="2">
    <source>
        <dbReference type="EMBL" id="EER38526.1"/>
    </source>
</evidence>
<dbReference type="OrthoDB" id="1939479at2759"/>
<gene>
    <name evidence="2" type="ORF">HCDG_07395</name>
</gene>
<proteinExistence type="predicted"/>
<name>C6HMS9_AJECH</name>
<feature type="compositionally biased region" description="Polar residues" evidence="1">
    <location>
        <begin position="358"/>
        <end position="375"/>
    </location>
</feature>
<feature type="compositionally biased region" description="Acidic residues" evidence="1">
    <location>
        <begin position="24"/>
        <end position="38"/>
    </location>
</feature>
<dbReference type="EMBL" id="GG692431">
    <property type="protein sequence ID" value="EER38526.1"/>
    <property type="molecule type" value="Genomic_DNA"/>
</dbReference>
<evidence type="ECO:0000256" key="1">
    <source>
        <dbReference type="SAM" id="MobiDB-lite"/>
    </source>
</evidence>
<dbReference type="STRING" id="544712.C6HMS9"/>
<organism evidence="2 3">
    <name type="scientific">Ajellomyces capsulatus (strain H143)</name>
    <name type="common">Darling's disease fungus</name>
    <name type="synonym">Histoplasma capsulatum</name>
    <dbReference type="NCBI Taxonomy" id="544712"/>
    <lineage>
        <taxon>Eukaryota</taxon>
        <taxon>Fungi</taxon>
        <taxon>Dikarya</taxon>
        <taxon>Ascomycota</taxon>
        <taxon>Pezizomycotina</taxon>
        <taxon>Eurotiomycetes</taxon>
        <taxon>Eurotiomycetidae</taxon>
        <taxon>Onygenales</taxon>
        <taxon>Ajellomycetaceae</taxon>
        <taxon>Histoplasma</taxon>
    </lineage>
</organism>
<reference evidence="3" key="1">
    <citation type="submission" date="2009-05" db="EMBL/GenBank/DDBJ databases">
        <title>The genome sequence of Ajellomyces capsulatus strain H143.</title>
        <authorList>
            <person name="Champion M."/>
            <person name="Cuomo C.A."/>
            <person name="Ma L.-J."/>
            <person name="Henn M.R."/>
            <person name="Sil A."/>
            <person name="Goldman B."/>
            <person name="Young S.K."/>
            <person name="Kodira C.D."/>
            <person name="Zeng Q."/>
            <person name="Koehrsen M."/>
            <person name="Alvarado L."/>
            <person name="Berlin A.M."/>
            <person name="Borenstein D."/>
            <person name="Chen Z."/>
            <person name="Engels R."/>
            <person name="Freedman E."/>
            <person name="Gellesch M."/>
            <person name="Goldberg J."/>
            <person name="Griggs A."/>
            <person name="Gujja S."/>
            <person name="Heiman D.I."/>
            <person name="Hepburn T.A."/>
            <person name="Howarth C."/>
            <person name="Jen D."/>
            <person name="Larson L."/>
            <person name="Lewis B."/>
            <person name="Mehta T."/>
            <person name="Park D."/>
            <person name="Pearson M."/>
            <person name="Roberts A."/>
            <person name="Saif S."/>
            <person name="Shea T.D."/>
            <person name="Shenoy N."/>
            <person name="Sisk P."/>
            <person name="Stolte C."/>
            <person name="Sykes S."/>
            <person name="Walk T."/>
            <person name="White J."/>
            <person name="Yandava C."/>
            <person name="Klein B."/>
            <person name="McEwen J.G."/>
            <person name="Puccia R."/>
            <person name="Goldman G.H."/>
            <person name="Felipe M.S."/>
            <person name="Nino-Vega G."/>
            <person name="San-Blas G."/>
            <person name="Taylor J.W."/>
            <person name="Mendoza L."/>
            <person name="Galagan J.E."/>
            <person name="Nusbaum C."/>
            <person name="Birren B.W."/>
        </authorList>
    </citation>
    <scope>NUCLEOTIDE SEQUENCE [LARGE SCALE GENOMIC DNA]</scope>
    <source>
        <strain evidence="3">H143</strain>
    </source>
</reference>
<protein>
    <submittedName>
        <fullName evidence="2">Uncharacterized protein</fullName>
    </submittedName>
</protein>
<feature type="region of interest" description="Disordered" evidence="1">
    <location>
        <begin position="623"/>
        <end position="655"/>
    </location>
</feature>